<dbReference type="InterPro" id="IPR012809">
    <property type="entry name" value="ECF_CbiQ"/>
</dbReference>
<reference evidence="7" key="1">
    <citation type="submission" date="2019-08" db="EMBL/GenBank/DDBJ databases">
        <authorList>
            <person name="Kucharzyk K."/>
            <person name="Murdoch R.W."/>
            <person name="Higgins S."/>
            <person name="Loffler F."/>
        </authorList>
    </citation>
    <scope>NUCLEOTIDE SEQUENCE</scope>
</reference>
<dbReference type="InterPro" id="IPR052770">
    <property type="entry name" value="Cobalt_transport_CbiQ"/>
</dbReference>
<evidence type="ECO:0000256" key="2">
    <source>
        <dbReference type="ARBA" id="ARBA00022475"/>
    </source>
</evidence>
<feature type="transmembrane region" description="Helical" evidence="6">
    <location>
        <begin position="39"/>
        <end position="70"/>
    </location>
</feature>
<name>A0A645B4A5_9ZZZZ</name>
<organism evidence="7">
    <name type="scientific">bioreactor metagenome</name>
    <dbReference type="NCBI Taxonomy" id="1076179"/>
    <lineage>
        <taxon>unclassified sequences</taxon>
        <taxon>metagenomes</taxon>
        <taxon>ecological metagenomes</taxon>
    </lineage>
</organism>
<dbReference type="GO" id="GO:0043190">
    <property type="term" value="C:ATP-binding cassette (ABC) transporter complex"/>
    <property type="evidence" value="ECO:0007669"/>
    <property type="project" value="InterPro"/>
</dbReference>
<feature type="transmembrane region" description="Helical" evidence="6">
    <location>
        <begin position="82"/>
        <end position="103"/>
    </location>
</feature>
<keyword evidence="5 6" id="KW-0472">Membrane</keyword>
<dbReference type="PANTHER" id="PTHR43723:SF1">
    <property type="entry name" value="COBALT TRANSPORT PROTEIN CBIQ"/>
    <property type="match status" value="1"/>
</dbReference>
<evidence type="ECO:0000256" key="5">
    <source>
        <dbReference type="ARBA" id="ARBA00023136"/>
    </source>
</evidence>
<evidence type="ECO:0000313" key="7">
    <source>
        <dbReference type="EMBL" id="MPM57993.1"/>
    </source>
</evidence>
<keyword evidence="4 6" id="KW-1133">Transmembrane helix</keyword>
<keyword evidence="2" id="KW-1003">Cell membrane</keyword>
<evidence type="ECO:0000256" key="6">
    <source>
        <dbReference type="SAM" id="Phobius"/>
    </source>
</evidence>
<protein>
    <recommendedName>
        <fullName evidence="8">Cobalt transport protein CbiQ</fullName>
    </recommendedName>
</protein>
<proteinExistence type="predicted"/>
<accession>A0A645B4A5</accession>
<dbReference type="PANTHER" id="PTHR43723">
    <property type="entry name" value="COBALT TRANSPORT PROTEIN CBIQ"/>
    <property type="match status" value="1"/>
</dbReference>
<evidence type="ECO:0000256" key="4">
    <source>
        <dbReference type="ARBA" id="ARBA00022989"/>
    </source>
</evidence>
<dbReference type="GO" id="GO:0006824">
    <property type="term" value="P:cobalt ion transport"/>
    <property type="evidence" value="ECO:0007669"/>
    <property type="project" value="InterPro"/>
</dbReference>
<comment type="caution">
    <text evidence="7">The sequence shown here is derived from an EMBL/GenBank/DDBJ whole genome shotgun (WGS) entry which is preliminary data.</text>
</comment>
<evidence type="ECO:0008006" key="8">
    <source>
        <dbReference type="Google" id="ProtNLM"/>
    </source>
</evidence>
<dbReference type="EMBL" id="VSSQ01016546">
    <property type="protein sequence ID" value="MPM57993.1"/>
    <property type="molecule type" value="Genomic_DNA"/>
</dbReference>
<evidence type="ECO:0000256" key="3">
    <source>
        <dbReference type="ARBA" id="ARBA00022692"/>
    </source>
</evidence>
<dbReference type="InterPro" id="IPR003339">
    <property type="entry name" value="ABC/ECF_trnsptr_transmembrane"/>
</dbReference>
<dbReference type="AlphaFoldDB" id="A0A645B4A5"/>
<sequence>MLLLAGSLLFRHKHGHKHGGFLSIDVQVQKSRLKSWHPGIKTCFAVASALICIAADSITLSLFVIASMMLFTVYGGKTPAHYYFALLTAPLTFIILGVVAILFEISPAPLGILNIAIGGSYLSVTYGSQQAALSLICRAFGAVSCLYLLSLSTPMHQIIGFLRKIKTPALIVELMYLIYRYIFLLLATQQQMATAAEARLGYRDWRISLRTMASSSLNLLFLSFRRSSDCFTAMEARCYDGEIAFLERKNGLRKTEVLAAAAYLLLLLGFWYGTRRLQG</sequence>
<feature type="transmembrane region" description="Helical" evidence="6">
    <location>
        <begin position="131"/>
        <end position="149"/>
    </location>
</feature>
<feature type="transmembrane region" description="Helical" evidence="6">
    <location>
        <begin position="257"/>
        <end position="274"/>
    </location>
</feature>
<dbReference type="NCBIfam" id="TIGR02454">
    <property type="entry name" value="ECF_T_CbiQ"/>
    <property type="match status" value="1"/>
</dbReference>
<evidence type="ECO:0000256" key="1">
    <source>
        <dbReference type="ARBA" id="ARBA00004651"/>
    </source>
</evidence>
<comment type="subcellular location">
    <subcellularLocation>
        <location evidence="1">Cell membrane</location>
        <topology evidence="1">Multi-pass membrane protein</topology>
    </subcellularLocation>
</comment>
<dbReference type="Pfam" id="PF02361">
    <property type="entry name" value="CbiQ"/>
    <property type="match status" value="1"/>
</dbReference>
<keyword evidence="3 6" id="KW-0812">Transmembrane</keyword>
<feature type="transmembrane region" description="Helical" evidence="6">
    <location>
        <begin position="170"/>
        <end position="187"/>
    </location>
</feature>
<dbReference type="CDD" id="cd16914">
    <property type="entry name" value="EcfT"/>
    <property type="match status" value="1"/>
</dbReference>
<gene>
    <name evidence="7" type="ORF">SDC9_104822</name>
</gene>